<feature type="transmembrane region" description="Helical" evidence="1">
    <location>
        <begin position="249"/>
        <end position="280"/>
    </location>
</feature>
<organism evidence="2 3">
    <name type="scientific">Marininema mesophilum</name>
    <dbReference type="NCBI Taxonomy" id="1048340"/>
    <lineage>
        <taxon>Bacteria</taxon>
        <taxon>Bacillati</taxon>
        <taxon>Bacillota</taxon>
        <taxon>Bacilli</taxon>
        <taxon>Bacillales</taxon>
        <taxon>Thermoactinomycetaceae</taxon>
        <taxon>Marininema</taxon>
    </lineage>
</organism>
<accession>A0A1H2RSY9</accession>
<keyword evidence="3" id="KW-1185">Reference proteome</keyword>
<evidence type="ECO:0000313" key="3">
    <source>
        <dbReference type="Proteomes" id="UP000198534"/>
    </source>
</evidence>
<dbReference type="STRING" id="1048340.SAMN05444487_1022"/>
<keyword evidence="1" id="KW-0812">Transmembrane</keyword>
<keyword evidence="1" id="KW-1133">Transmembrane helix</keyword>
<keyword evidence="1" id="KW-0472">Membrane</keyword>
<feature type="transmembrane region" description="Helical" evidence="1">
    <location>
        <begin position="81"/>
        <end position="101"/>
    </location>
</feature>
<dbReference type="EMBL" id="FNNQ01000002">
    <property type="protein sequence ID" value="SDW22388.1"/>
    <property type="molecule type" value="Genomic_DNA"/>
</dbReference>
<dbReference type="AlphaFoldDB" id="A0A1H2RSY9"/>
<feature type="transmembrane region" description="Helical" evidence="1">
    <location>
        <begin position="130"/>
        <end position="156"/>
    </location>
</feature>
<feature type="transmembrane region" description="Helical" evidence="1">
    <location>
        <begin position="20"/>
        <end position="41"/>
    </location>
</feature>
<name>A0A1H2RSY9_9BACL</name>
<dbReference type="RefSeq" id="WP_091735468.1">
    <property type="nucleotide sequence ID" value="NZ_FNNQ01000002.1"/>
</dbReference>
<sequence>MQESLRLFNRFGMKCWLSSLAGGLIAMILLLIPHLFIGAMIKANWATTKEVFKHWATSLTVLPFDQLIQPLSLFNKGGALLIGYTLLAGGLTFLVGTFYLAGLTATARDAVVNKHVMVSRFFSEGLRKTFPLFGLLICHIFMTGIFFTIVGAFVFLTGRGMGVLITVGVIGGLLYLLLLIIKTYSLIILFSEDIGVIRSLSYSFKSLFRLFIPTLTTYLITLFTTILGMVVIGALILFPWFILQFFKDGTVALIVGVILGGVASILLASLPIILALIVLFDRYIKMIQPDLFPEDSLQATLLRPTSF</sequence>
<evidence type="ECO:0000256" key="1">
    <source>
        <dbReference type="SAM" id="Phobius"/>
    </source>
</evidence>
<evidence type="ECO:0008006" key="4">
    <source>
        <dbReference type="Google" id="ProtNLM"/>
    </source>
</evidence>
<reference evidence="2 3" key="1">
    <citation type="submission" date="2016-10" db="EMBL/GenBank/DDBJ databases">
        <authorList>
            <person name="de Groot N.N."/>
        </authorList>
    </citation>
    <scope>NUCLEOTIDE SEQUENCE [LARGE SCALE GENOMIC DNA]</scope>
    <source>
        <strain evidence="2 3">DSM 45610</strain>
    </source>
</reference>
<protein>
    <recommendedName>
        <fullName evidence="4">Membrane domain of glycerophosphoryl diester phosphodiesterase</fullName>
    </recommendedName>
</protein>
<gene>
    <name evidence="2" type="ORF">SAMN05444487_1022</name>
</gene>
<evidence type="ECO:0000313" key="2">
    <source>
        <dbReference type="EMBL" id="SDW22388.1"/>
    </source>
</evidence>
<dbReference type="Proteomes" id="UP000198534">
    <property type="component" value="Unassembled WGS sequence"/>
</dbReference>
<dbReference type="OrthoDB" id="2988700at2"/>
<feature type="transmembrane region" description="Helical" evidence="1">
    <location>
        <begin position="210"/>
        <end position="243"/>
    </location>
</feature>
<proteinExistence type="predicted"/>
<feature type="transmembrane region" description="Helical" evidence="1">
    <location>
        <begin position="162"/>
        <end position="190"/>
    </location>
</feature>